<feature type="compositionally biased region" description="Basic and acidic residues" evidence="2">
    <location>
        <begin position="1210"/>
        <end position="1239"/>
    </location>
</feature>
<feature type="region of interest" description="Disordered" evidence="2">
    <location>
        <begin position="1209"/>
        <end position="1239"/>
    </location>
</feature>
<feature type="region of interest" description="Disordered" evidence="2">
    <location>
        <begin position="837"/>
        <end position="877"/>
    </location>
</feature>
<sequence>MSSNSFSFLIPPDEDLQLVLNYFSQGQTELARMTLFRLHKASPELAISLLRFLIVNGPPTDWMMPSSTPTAAHFTWFLCTILFELSDKGTKSLKEFLTPRVYEQRNFELLLAQASEHVSKKCLKEFRQLWTNDQFAKFGEIKETQETEKEDKTKNKNNNKNKNEKEKEKETETKTKKKHKQKQTKKKNPNNLTKLAKKETKNLLLSDPELTFTIFSHFGKSKILHKALQEILLSVCQQFINNKQWGKFSQYLKYLDARDKRLFGDVTQLFKNVLSKKMNSPNNNNKLKKKPLNNNGIYQSLLCCKNPNYLTEFCTLEDAFLKDRFNQLDIPDSFHYEDPETFWSEFWNELRVTNKHGLEFILTRSRDLITSYRVNLVEQLLVREPFRPLASLVFLLCWPWLKRHSDYIPQVIEHVWNAKYIAASDPLLRQACFDLQFNYEFGKWALSKIDNLKKNSNLLNKELQNKDFTLEEILEILEIHSPLYFFEPYLPYLRNEKELLKMISIKKIVNFEEEHGKGKEEKEEEKENKEKENKEKENKEKENKEKENKEKENKEKEKEVEEEEIEFIQIEKEIQKEIENQNSELKEEMIDKESFLNRSKNEKLIQLLIIQSFFCIRNLISIIQKKQIEELKFQMIQKQLNKIWKLDEKYMITILQTIFSLIFLREQDIINVNSIIINNLSNNNENNINEEQNKNQEKSKILDIFNKSKENIKLKKHDFLITRQIFEKLLNLFEINLQNFTIRSEELELLEKKIFESKWRFGLIKTTFPNLNDQELVPLLISTPETLLIISLKQNNYKQCHEIINFFSLKGEIVEEVKIAEAFDNILSNKENLNKDNETNEIKSENENKNKNKNEDNNKNENENENQNENNNKNDNENIILKNSSNFFKFKLYCDLAISCEDKRSIQFLNKANYYLEQTDEIKDQQLINSYSLLINRYLLLSKYYPNQSLQQILSNQTEQLPKTITKLKKFLKNKFNREKLLKEFQEAIEKKLNTNKLLQLLADSFNENLNDETEDNNNKEKETEKEKEKKKGKEKEKEMEMEKGLKEEEQNEEEDGGNYFSMFLNYIINLGKVLNNQKYENYLDILNERAEKILFDLIYIENDFNKAIEISKIYESNLISIIINEFTKLKSENNESFPLTIKIVEFIYKHNPLVSILACLFLSPKKNNHKFLEFALDNSQEFKTLNRYIKKKIELENIFKNYNIENENENNKEKEEEKANKQNENIKDNKERNSKNEKVNESFEKFTENFLIDFKEEKILKVVSKLEEKEDLIKAVEFADKYLIDGTPQNLLIKLIENTNNNEQLRFETILRINEENRSKLILKYINNWDIDMCLSALQMSEELDNLKNQFVLFKQILDLKQNTVWKNWHLLKDLCENEPEKLIHYLVKIKEFEIAKKVTNIFNCKNYLDFIDQNLLLYYITTSSKDTSNTLLFLISLGKERSLKICQSVLSKLIKNEEKLFLIQFIKNNLKNQIDENTKHQLENEELSLKILINLPLKIRKKFQKFSSMDPSLMLEILLMNKATSIVKKLSKKIPQLYKLIKVKEYSEKAIDFTLFLKKKQNEELEELQNDNENDLTIGKEKGRENKKNSDNEQNIVKLDEEKQIEKEKQDENGEQVEVDEEDNGDEEEEEELKIPTKYWLNGNTEHDEKIRKEFYFSESPSLKLTKAFLELCSTPTEAGTISLQLCDLLSQKLSEGGTDLIYLVSNLMKQLYLFAKLKFLDNETLNSSMISTCDSYLNYLELLERLMTSNSKIKINSISDFSDPKRARILRDKLLLEDNIQMAMDLATRTHTNDQPVWEYWGLKLLKLGKYQEAREKFKHCLISYNTNNTNSNKNTTNNKNKNMNTNKNQSNLLMNSNQKTNKVNLRIPFSPQQFKRDQGQNQKLLSEIIVILESRPPLDLEAIRQINKQMINYLKNNNSSNSSSGGGNINNKNNTEQFQFQTIGRNLTIERFDECIYYINTYGTDQNYLTFLTKHGRLVDAIEYIINNDLNLNYLIKIVLQHCLTHASIPKMLRAFRKIDPTLIKIEKQLMEICKFLNQKKIYTVLHRFQSFMKDEVRAAYTRLMQYHEATTFKEAIHLLSKAKNHFIEGLNNLQNNKSNTSNQIKFKSQKQFTRHEIDRQLKTVSLQIEIENFLKKKGKTQSNFLENSLFSNAQKRATISQNLIVLGNNDLAFQIIQEYRLPTATIYENAAINLVKDGKINLLNKTFDSAKGTMRSQEWDRIILKCISIFVTQKNDSKTAKKYLKILQEPQNRLQAFILLKNYKQAFNIASSNNWENSVKKILNAAQKDKKKNIIDLCSKWLSKQNRRK</sequence>
<dbReference type="InterPro" id="IPR028730">
    <property type="entry name" value="ZFYVE26"/>
</dbReference>
<protein>
    <submittedName>
        <fullName evidence="4">Zinc finger fyve domain protein</fullName>
    </submittedName>
</protein>
<keyword evidence="5" id="KW-1185">Reference proteome</keyword>
<feature type="compositionally biased region" description="Low complexity" evidence="2">
    <location>
        <begin position="865"/>
        <end position="877"/>
    </location>
</feature>
<evidence type="ECO:0000313" key="5">
    <source>
        <dbReference type="Proteomes" id="UP001150062"/>
    </source>
</evidence>
<feature type="coiled-coil region" evidence="1">
    <location>
        <begin position="1465"/>
        <end position="1492"/>
    </location>
</feature>
<dbReference type="InterPro" id="IPR057946">
    <property type="entry name" value="TPR_ZFYVE26"/>
</dbReference>
<feature type="compositionally biased region" description="Basic and acidic residues" evidence="2">
    <location>
        <begin position="1580"/>
        <end position="1593"/>
    </location>
</feature>
<comment type="caution">
    <text evidence="4">The sequence shown here is derived from an EMBL/GenBank/DDBJ whole genome shotgun (WGS) entry which is preliminary data.</text>
</comment>
<feature type="compositionally biased region" description="Low complexity" evidence="2">
    <location>
        <begin position="1831"/>
        <end position="1852"/>
    </location>
</feature>
<feature type="region of interest" description="Disordered" evidence="2">
    <location>
        <begin position="514"/>
        <end position="558"/>
    </location>
</feature>
<feature type="compositionally biased region" description="Basic residues" evidence="2">
    <location>
        <begin position="175"/>
        <end position="188"/>
    </location>
</feature>
<dbReference type="EMBL" id="JAOAOG010000073">
    <property type="protein sequence ID" value="KAJ6250739.1"/>
    <property type="molecule type" value="Genomic_DNA"/>
</dbReference>
<evidence type="ECO:0000256" key="1">
    <source>
        <dbReference type="SAM" id="Coils"/>
    </source>
</evidence>
<dbReference type="PANTHER" id="PTHR46591:SF1">
    <property type="entry name" value="ZINC FINGER FYVE DOMAIN-CONTAINING PROTEIN 26"/>
    <property type="match status" value="1"/>
</dbReference>
<feature type="region of interest" description="Disordered" evidence="2">
    <location>
        <begin position="1831"/>
        <end position="1855"/>
    </location>
</feature>
<accession>A0ABQ8Z207</accession>
<feature type="region of interest" description="Disordered" evidence="2">
    <location>
        <begin position="145"/>
        <end position="195"/>
    </location>
</feature>
<proteinExistence type="predicted"/>
<organism evidence="4 5">
    <name type="scientific">Anaeramoeba flamelloides</name>
    <dbReference type="NCBI Taxonomy" id="1746091"/>
    <lineage>
        <taxon>Eukaryota</taxon>
        <taxon>Metamonada</taxon>
        <taxon>Anaeramoebidae</taxon>
        <taxon>Anaeramoeba</taxon>
    </lineage>
</organism>
<feature type="region of interest" description="Disordered" evidence="2">
    <location>
        <begin position="1570"/>
        <end position="1636"/>
    </location>
</feature>
<reference evidence="4" key="1">
    <citation type="submission" date="2022-08" db="EMBL/GenBank/DDBJ databases">
        <title>Novel sulfate-reducing endosymbionts in the free-living metamonad Anaeramoeba.</title>
        <authorList>
            <person name="Jerlstrom-Hultqvist J."/>
            <person name="Cepicka I."/>
            <person name="Gallot-Lavallee L."/>
            <person name="Salas-Leiva D."/>
            <person name="Curtis B.A."/>
            <person name="Zahonova K."/>
            <person name="Pipaliya S."/>
            <person name="Dacks J."/>
            <person name="Roger A.J."/>
        </authorList>
    </citation>
    <scope>NUCLEOTIDE SEQUENCE</scope>
    <source>
        <strain evidence="4">Schooner1</strain>
    </source>
</reference>
<keyword evidence="1" id="KW-0175">Coiled coil</keyword>
<evidence type="ECO:0000313" key="4">
    <source>
        <dbReference type="EMBL" id="KAJ6250739.1"/>
    </source>
</evidence>
<feature type="compositionally biased region" description="Basic and acidic residues" evidence="2">
    <location>
        <begin position="161"/>
        <end position="174"/>
    </location>
</feature>
<dbReference type="Pfam" id="PF25569">
    <property type="entry name" value="TPR_ZFYVE26"/>
    <property type="match status" value="1"/>
</dbReference>
<feature type="compositionally biased region" description="Basic and acidic residues" evidence="2">
    <location>
        <begin position="1600"/>
        <end position="1614"/>
    </location>
</feature>
<feature type="compositionally biased region" description="Basic and acidic residues" evidence="2">
    <location>
        <begin position="145"/>
        <end position="154"/>
    </location>
</feature>
<dbReference type="PANTHER" id="PTHR46591">
    <property type="entry name" value="ZINC FINGER FYVE DOMAIN-CONTAINING PROTEIN 26"/>
    <property type="match status" value="1"/>
</dbReference>
<feature type="domain" description="ZFYVE26-like TPR repeats" evidence="3">
    <location>
        <begin position="2188"/>
        <end position="2308"/>
    </location>
</feature>
<feature type="compositionally biased region" description="Basic and acidic residues" evidence="2">
    <location>
        <begin position="1017"/>
        <end position="1049"/>
    </location>
</feature>
<evidence type="ECO:0000256" key="2">
    <source>
        <dbReference type="SAM" id="MobiDB-lite"/>
    </source>
</evidence>
<evidence type="ECO:0000259" key="3">
    <source>
        <dbReference type="Pfam" id="PF25569"/>
    </source>
</evidence>
<name>A0ABQ8Z207_9EUKA</name>
<dbReference type="Proteomes" id="UP001150062">
    <property type="component" value="Unassembled WGS sequence"/>
</dbReference>
<feature type="compositionally biased region" description="Acidic residues" evidence="2">
    <location>
        <begin position="1615"/>
        <end position="1634"/>
    </location>
</feature>
<feature type="compositionally biased region" description="Basic and acidic residues" evidence="2">
    <location>
        <begin position="837"/>
        <end position="862"/>
    </location>
</feature>
<feature type="region of interest" description="Disordered" evidence="2">
    <location>
        <begin position="1009"/>
        <end position="1054"/>
    </location>
</feature>
<gene>
    <name evidence="4" type="ORF">M0813_15552</name>
</gene>